<feature type="compositionally biased region" description="Low complexity" evidence="1">
    <location>
        <begin position="500"/>
        <end position="515"/>
    </location>
</feature>
<dbReference type="PROSITE" id="PS00036">
    <property type="entry name" value="BZIP_BASIC"/>
    <property type="match status" value="1"/>
</dbReference>
<organism evidence="3 4">
    <name type="scientific">Talaromyces amestolkiae</name>
    <dbReference type="NCBI Taxonomy" id="1196081"/>
    <lineage>
        <taxon>Eukaryota</taxon>
        <taxon>Fungi</taxon>
        <taxon>Dikarya</taxon>
        <taxon>Ascomycota</taxon>
        <taxon>Pezizomycotina</taxon>
        <taxon>Eurotiomycetes</taxon>
        <taxon>Eurotiomycetidae</taxon>
        <taxon>Eurotiales</taxon>
        <taxon>Trichocomaceae</taxon>
        <taxon>Talaromyces</taxon>
        <taxon>Talaromyces sect. Talaromyces</taxon>
    </lineage>
</organism>
<feature type="region of interest" description="Disordered" evidence="1">
    <location>
        <begin position="388"/>
        <end position="413"/>
    </location>
</feature>
<feature type="region of interest" description="Disordered" evidence="1">
    <location>
        <begin position="81"/>
        <end position="131"/>
    </location>
</feature>
<dbReference type="EMBL" id="MIKG01000015">
    <property type="protein sequence ID" value="RAO71433.1"/>
    <property type="molecule type" value="Genomic_DNA"/>
</dbReference>
<feature type="compositionally biased region" description="Polar residues" evidence="1">
    <location>
        <begin position="27"/>
        <end position="48"/>
    </location>
</feature>
<feature type="compositionally biased region" description="Polar residues" evidence="1">
    <location>
        <begin position="470"/>
        <end position="490"/>
    </location>
</feature>
<dbReference type="CDD" id="cd14686">
    <property type="entry name" value="bZIP"/>
    <property type="match status" value="1"/>
</dbReference>
<feature type="region of interest" description="Disordered" evidence="1">
    <location>
        <begin position="1"/>
        <end position="61"/>
    </location>
</feature>
<dbReference type="OrthoDB" id="2247093at2759"/>
<feature type="compositionally biased region" description="Low complexity" evidence="1">
    <location>
        <begin position="121"/>
        <end position="131"/>
    </location>
</feature>
<comment type="caution">
    <text evidence="3">The sequence shown here is derived from an EMBL/GenBank/DDBJ whole genome shotgun (WGS) entry which is preliminary data.</text>
</comment>
<dbReference type="Proteomes" id="UP000249363">
    <property type="component" value="Unassembled WGS sequence"/>
</dbReference>
<gene>
    <name evidence="3" type="ORF">BHQ10_007445</name>
</gene>
<dbReference type="STRING" id="1196081.A0A364L6N9"/>
<feature type="region of interest" description="Disordered" evidence="1">
    <location>
        <begin position="452"/>
        <end position="570"/>
    </location>
</feature>
<dbReference type="RefSeq" id="XP_040735948.1">
    <property type="nucleotide sequence ID" value="XM_040880141.1"/>
</dbReference>
<feature type="compositionally biased region" description="Basic and acidic residues" evidence="1">
    <location>
        <begin position="393"/>
        <end position="405"/>
    </location>
</feature>
<dbReference type="InterPro" id="IPR004827">
    <property type="entry name" value="bZIP"/>
</dbReference>
<dbReference type="GeneID" id="63796660"/>
<name>A0A364L6N9_TALAM</name>
<evidence type="ECO:0000313" key="4">
    <source>
        <dbReference type="Proteomes" id="UP000249363"/>
    </source>
</evidence>
<reference evidence="3 4" key="1">
    <citation type="journal article" date="2017" name="Biotechnol. Biofuels">
        <title>Differential beta-glucosidase expression as a function of carbon source availability in Talaromyces amestolkiae: a genomic and proteomic approach.</title>
        <authorList>
            <person name="de Eugenio L.I."/>
            <person name="Mendez-Liter J.A."/>
            <person name="Nieto-Dominguez M."/>
            <person name="Alonso L."/>
            <person name="Gil-Munoz J."/>
            <person name="Barriuso J."/>
            <person name="Prieto A."/>
            <person name="Martinez M.J."/>
        </authorList>
    </citation>
    <scope>NUCLEOTIDE SEQUENCE [LARGE SCALE GENOMIC DNA]</scope>
    <source>
        <strain evidence="3 4">CIB</strain>
    </source>
</reference>
<sequence length="570" mass="61159">MSSNSPEYGLHVRKQRQQQEQEQQERVANSNENLLQQDPSNESHQCETAGTKRPYPWPEPAVLQPRLESSTHARSIIGVQSILNPTEGGNSQVDKRLTQDSNNRNNTMELLRPPTLPPSPQRRSSSSPLLAPISKSISKPYLQHAGGSSVSPPHPPRRIITPVSPALRHASVSGNHNIGTGSVGATGNSGTGAGKVTVSQSPFVQELSAGVYSTPGHGRGSSGPTATSIEYSSTSRYSPQLAVSIPGRNPPPLQISRHSTPTFHQHSRHLSGGLATNPSSQASSPSTPHSTFSSFVPSPSITSGILPPLGQSASLPPSSVGLDSASQSPFMGMDPLSRTPSRMSGSRYGDDAHSGVAYPGPTDLLSQAGNQVQYSGSPMIPVTIDLKSGSRSQAEKRKANSDASRRFRNRKKNEAALEQRINQLNEQMQFLTEERDFYRNERNFFRDTLSEHVGIAQMPPRPSSPAPQRRYTQSTASPGDQPSPADSHQQAIGIGGEMMSKSISTGTSSSLASTTQRMLPTPASGSDALSYASSAAGSHHPESWQSANPPAGNYQHHPYRDDVRYMPNMR</sequence>
<protein>
    <recommendedName>
        <fullName evidence="2">BZIP domain-containing protein</fullName>
    </recommendedName>
</protein>
<dbReference type="GO" id="GO:0003700">
    <property type="term" value="F:DNA-binding transcription factor activity"/>
    <property type="evidence" value="ECO:0007669"/>
    <property type="project" value="InterPro"/>
</dbReference>
<feature type="domain" description="BZIP" evidence="2">
    <location>
        <begin position="396"/>
        <end position="410"/>
    </location>
</feature>
<feature type="compositionally biased region" description="Polar residues" evidence="1">
    <location>
        <begin position="99"/>
        <end position="108"/>
    </location>
</feature>
<feature type="compositionally biased region" description="Polar residues" evidence="1">
    <location>
        <begin position="81"/>
        <end position="92"/>
    </location>
</feature>
<dbReference type="AlphaFoldDB" id="A0A364L6N9"/>
<keyword evidence="4" id="KW-1185">Reference proteome</keyword>
<feature type="region of interest" description="Disordered" evidence="1">
    <location>
        <begin position="210"/>
        <end position="348"/>
    </location>
</feature>
<evidence type="ECO:0000259" key="2">
    <source>
        <dbReference type="PROSITE" id="PS00036"/>
    </source>
</evidence>
<accession>A0A364L6N9</accession>
<evidence type="ECO:0000313" key="3">
    <source>
        <dbReference type="EMBL" id="RAO71433.1"/>
    </source>
</evidence>
<feature type="compositionally biased region" description="Low complexity" evidence="1">
    <location>
        <begin position="276"/>
        <end position="303"/>
    </location>
</feature>
<proteinExistence type="predicted"/>
<evidence type="ECO:0000256" key="1">
    <source>
        <dbReference type="SAM" id="MobiDB-lite"/>
    </source>
</evidence>
<feature type="compositionally biased region" description="Polar residues" evidence="1">
    <location>
        <begin position="222"/>
        <end position="238"/>
    </location>
</feature>